<dbReference type="AlphaFoldDB" id="A0A0B0H6Q6"/>
<proteinExistence type="predicted"/>
<keyword evidence="3" id="KW-1185">Reference proteome</keyword>
<organism evidence="1 3">
    <name type="scientific">Solemya velum gill symbiont</name>
    <dbReference type="NCBI Taxonomy" id="2340"/>
    <lineage>
        <taxon>Bacteria</taxon>
        <taxon>Pseudomonadati</taxon>
        <taxon>Pseudomonadota</taxon>
        <taxon>Gammaproteobacteria</taxon>
        <taxon>sulfur-oxidizing symbionts</taxon>
    </lineage>
</organism>
<dbReference type="Proteomes" id="UP000030856">
    <property type="component" value="Unassembled WGS sequence"/>
</dbReference>
<dbReference type="SUPFAM" id="SSF53328">
    <property type="entry name" value="Formyltransferase"/>
    <property type="match status" value="1"/>
</dbReference>
<dbReference type="STRING" id="2340.JV46_03190"/>
<reference evidence="2 4" key="2">
    <citation type="submission" date="2016-11" db="EMBL/GenBank/DDBJ databases">
        <title>Mixed transmission modes and dynamic genome evolution in an obligate animal-bacterial symbiosis.</title>
        <authorList>
            <person name="Russell S.L."/>
            <person name="Corbett-Detig R.B."/>
            <person name="Cavanaugh C.M."/>
        </authorList>
    </citation>
    <scope>NUCLEOTIDE SEQUENCE [LARGE SCALE GENOMIC DNA]</scope>
    <source>
        <strain evidence="2">MA-KB16</strain>
    </source>
</reference>
<dbReference type="EMBL" id="JRAA01000002">
    <property type="protein sequence ID" value="KHF24790.1"/>
    <property type="molecule type" value="Genomic_DNA"/>
</dbReference>
<keyword evidence="1" id="KW-0808">Transferase</keyword>
<dbReference type="Gene3D" id="3.40.50.170">
    <property type="entry name" value="Formyl transferase, N-terminal domain"/>
    <property type="match status" value="1"/>
</dbReference>
<name>A0A0B0H6Q6_SOVGS</name>
<protein>
    <submittedName>
        <fullName evidence="1">Folate-dependent phosphoribosylglycinamide formyltransferase PurN</fullName>
    </submittedName>
</protein>
<accession>A0A0B0H6Q6</accession>
<evidence type="ECO:0000313" key="2">
    <source>
        <dbReference type="EMBL" id="OOY33941.1"/>
    </source>
</evidence>
<dbReference type="InterPro" id="IPR036477">
    <property type="entry name" value="Formyl_transf_N_sf"/>
</dbReference>
<dbReference type="GeneID" id="86990844"/>
<evidence type="ECO:0000313" key="3">
    <source>
        <dbReference type="Proteomes" id="UP000030856"/>
    </source>
</evidence>
<dbReference type="eggNOG" id="COG0299">
    <property type="taxonomic scope" value="Bacteria"/>
</dbReference>
<gene>
    <name evidence="2" type="ORF">BOV88_12670</name>
    <name evidence="1" type="ORF">JV46_03190</name>
</gene>
<evidence type="ECO:0000313" key="1">
    <source>
        <dbReference type="EMBL" id="KHF24790.1"/>
    </source>
</evidence>
<dbReference type="GO" id="GO:0016740">
    <property type="term" value="F:transferase activity"/>
    <property type="evidence" value="ECO:0007669"/>
    <property type="project" value="UniProtKB-KW"/>
</dbReference>
<comment type="caution">
    <text evidence="1">The sequence shown here is derived from an EMBL/GenBank/DDBJ whole genome shotgun (WGS) entry which is preliminary data.</text>
</comment>
<dbReference type="Proteomes" id="UP000190962">
    <property type="component" value="Unassembled WGS sequence"/>
</dbReference>
<sequence length="355" mass="39325">MNMQISEQRFANQLEMQGSPVCTVQDSASQLSIVYLTSLRELHKEGVGRVVCDLETGCFHPRRTGSLEELVYQLNSPESPLHGRYKLTGVIVDDDDTRLLGGDQPLWNSQMPVSQGISGQGVEESVTLDQITCCIPSSRWAGTCPENRAEKRVRKSHYEAQIAQQLDKLGADIVISDSYVRIIGDELLGYGSTGSEASECMFINIHPAVTDTGRPDRLPGATPTRDALTRAHHGYVIVDDKHHVDLPEGEEIQVVYKGRNRTARRVAPVLHTAASVHYVSPRVDNGEVIHCVSASLPQKEFLTEESLRHLNYQLKREALKEALIKLADDSSFLDLVGHKRRSRHQSTGNSLLAQG</sequence>
<reference evidence="1 3" key="1">
    <citation type="journal article" date="2014" name="BMC Genomics">
        <title>The genome of the intracellular bacterium of the coastal bivalve, Solemya velum: a blueprint for thriving in and out of symbiosis.</title>
        <authorList>
            <person name="Dmytrenko O."/>
            <person name="Russell S.L."/>
            <person name="Loo W.T."/>
            <person name="Fontanez K.M."/>
            <person name="Liao L."/>
            <person name="Roeselers G."/>
            <person name="Sharma R."/>
            <person name="Stewart F.J."/>
            <person name="Newton I.L."/>
            <person name="Woyke T."/>
            <person name="Wu D."/>
            <person name="Lang J.M."/>
            <person name="Eisen J.A."/>
            <person name="Cavanaugh C.M."/>
        </authorList>
    </citation>
    <scope>NUCLEOTIDE SEQUENCE [LARGE SCALE GENOMIC DNA]</scope>
    <source>
        <strain evidence="1 3">WH</strain>
    </source>
</reference>
<dbReference type="RefSeq" id="WP_043117013.1">
    <property type="nucleotide sequence ID" value="NZ_JRAA01000002.1"/>
</dbReference>
<evidence type="ECO:0000313" key="4">
    <source>
        <dbReference type="Proteomes" id="UP000190962"/>
    </source>
</evidence>
<dbReference type="EMBL" id="MPNX01000028">
    <property type="protein sequence ID" value="OOY33941.1"/>
    <property type="molecule type" value="Genomic_DNA"/>
</dbReference>